<evidence type="ECO:0000313" key="2">
    <source>
        <dbReference type="Proteomes" id="UP000585474"/>
    </source>
</evidence>
<protein>
    <submittedName>
        <fullName evidence="1">Uncharacterized protein</fullName>
    </submittedName>
</protein>
<gene>
    <name evidence="1" type="ORF">Acr_17g0001200</name>
</gene>
<keyword evidence="2" id="KW-1185">Reference proteome</keyword>
<sequence>MQTLPNTGTVRVKATITYELSLFSKFGGVTALEFGRGATVGSDPRDVRGQKDLVAADWLQPTFIAAGPLQMSIIDFISFTS</sequence>
<reference evidence="1 2" key="1">
    <citation type="submission" date="2019-07" db="EMBL/GenBank/DDBJ databases">
        <title>De Novo Assembly of kiwifruit Actinidia rufa.</title>
        <authorList>
            <person name="Sugita-Konishi S."/>
            <person name="Sato K."/>
            <person name="Mori E."/>
            <person name="Abe Y."/>
            <person name="Kisaki G."/>
            <person name="Hamano K."/>
            <person name="Suezawa K."/>
            <person name="Otani M."/>
            <person name="Fukuda T."/>
            <person name="Manabe T."/>
            <person name="Gomi K."/>
            <person name="Tabuchi M."/>
            <person name="Akimitsu K."/>
            <person name="Kataoka I."/>
        </authorList>
    </citation>
    <scope>NUCLEOTIDE SEQUENCE [LARGE SCALE GENOMIC DNA]</scope>
    <source>
        <strain evidence="2">cv. Fuchu</strain>
    </source>
</reference>
<evidence type="ECO:0000313" key="1">
    <source>
        <dbReference type="EMBL" id="GFZ04548.1"/>
    </source>
</evidence>
<comment type="caution">
    <text evidence="1">The sequence shown here is derived from an EMBL/GenBank/DDBJ whole genome shotgun (WGS) entry which is preliminary data.</text>
</comment>
<proteinExistence type="predicted"/>
<name>A0A7J0G188_9ERIC</name>
<dbReference type="AlphaFoldDB" id="A0A7J0G188"/>
<organism evidence="1 2">
    <name type="scientific">Actinidia rufa</name>
    <dbReference type="NCBI Taxonomy" id="165716"/>
    <lineage>
        <taxon>Eukaryota</taxon>
        <taxon>Viridiplantae</taxon>
        <taxon>Streptophyta</taxon>
        <taxon>Embryophyta</taxon>
        <taxon>Tracheophyta</taxon>
        <taxon>Spermatophyta</taxon>
        <taxon>Magnoliopsida</taxon>
        <taxon>eudicotyledons</taxon>
        <taxon>Gunneridae</taxon>
        <taxon>Pentapetalae</taxon>
        <taxon>asterids</taxon>
        <taxon>Ericales</taxon>
        <taxon>Actinidiaceae</taxon>
        <taxon>Actinidia</taxon>
    </lineage>
</organism>
<dbReference type="Proteomes" id="UP000585474">
    <property type="component" value="Unassembled WGS sequence"/>
</dbReference>
<dbReference type="EMBL" id="BJWL01000017">
    <property type="protein sequence ID" value="GFZ04548.1"/>
    <property type="molecule type" value="Genomic_DNA"/>
</dbReference>
<accession>A0A7J0G188</accession>